<dbReference type="EMBL" id="BARV01013176">
    <property type="protein sequence ID" value="GAI12455.1"/>
    <property type="molecule type" value="Genomic_DNA"/>
</dbReference>
<accession>X1MCR8</accession>
<evidence type="ECO:0000313" key="1">
    <source>
        <dbReference type="EMBL" id="GAI12455.1"/>
    </source>
</evidence>
<feature type="non-terminal residue" evidence="1">
    <location>
        <position position="164"/>
    </location>
</feature>
<feature type="non-terminal residue" evidence="1">
    <location>
        <position position="1"/>
    </location>
</feature>
<comment type="caution">
    <text evidence="1">The sequence shown here is derived from an EMBL/GenBank/DDBJ whole genome shotgun (WGS) entry which is preliminary data.</text>
</comment>
<gene>
    <name evidence="1" type="ORF">S06H3_23974</name>
</gene>
<dbReference type="AlphaFoldDB" id="X1MCR8"/>
<sequence>GQEGSIGLHLDQNLFQITEKFTLSDKDLRYYLERGFDFLLVSDDRYGRYFSDSKRYPPNVRFYRTLFKQGKLLKEFKPSLSRPGPTIKIFDIRNLDQSSSAGDSGKWQANPSNLVIMIGSSATLPESTAAADLRDYIASKTGVTPSIVTDRYTGSKQIISIGMP</sequence>
<protein>
    <submittedName>
        <fullName evidence="1">Uncharacterized protein</fullName>
    </submittedName>
</protein>
<name>X1MCR8_9ZZZZ</name>
<proteinExistence type="predicted"/>
<reference evidence="1" key="1">
    <citation type="journal article" date="2014" name="Front. Microbiol.">
        <title>High frequency of phylogenetically diverse reductive dehalogenase-homologous genes in deep subseafloor sedimentary metagenomes.</title>
        <authorList>
            <person name="Kawai M."/>
            <person name="Futagami T."/>
            <person name="Toyoda A."/>
            <person name="Takaki Y."/>
            <person name="Nishi S."/>
            <person name="Hori S."/>
            <person name="Arai W."/>
            <person name="Tsubouchi T."/>
            <person name="Morono Y."/>
            <person name="Uchiyama I."/>
            <person name="Ito T."/>
            <person name="Fujiyama A."/>
            <person name="Inagaki F."/>
            <person name="Takami H."/>
        </authorList>
    </citation>
    <scope>NUCLEOTIDE SEQUENCE</scope>
    <source>
        <strain evidence="1">Expedition CK06-06</strain>
    </source>
</reference>
<organism evidence="1">
    <name type="scientific">marine sediment metagenome</name>
    <dbReference type="NCBI Taxonomy" id="412755"/>
    <lineage>
        <taxon>unclassified sequences</taxon>
        <taxon>metagenomes</taxon>
        <taxon>ecological metagenomes</taxon>
    </lineage>
</organism>